<dbReference type="STRING" id="766136.BHF68_12765"/>
<dbReference type="Proteomes" id="UP000094296">
    <property type="component" value="Unassembled WGS sequence"/>
</dbReference>
<dbReference type="HAMAP" id="MF_01369_B">
    <property type="entry name" value="Ribosomal_uL23_B"/>
    <property type="match status" value="1"/>
</dbReference>
<dbReference type="InterPro" id="IPR001014">
    <property type="entry name" value="Ribosomal_uL23_CS"/>
</dbReference>
<keyword evidence="3 6" id="KW-0694">RNA-binding</keyword>
<dbReference type="GO" id="GO:1990904">
    <property type="term" value="C:ribonucleoprotein complex"/>
    <property type="evidence" value="ECO:0007669"/>
    <property type="project" value="UniProtKB-KW"/>
</dbReference>
<dbReference type="GO" id="GO:0005840">
    <property type="term" value="C:ribosome"/>
    <property type="evidence" value="ECO:0007669"/>
    <property type="project" value="UniProtKB-KW"/>
</dbReference>
<dbReference type="FunFam" id="3.30.70.330:FF:000001">
    <property type="entry name" value="50S ribosomal protein L23"/>
    <property type="match status" value="1"/>
</dbReference>
<evidence type="ECO:0000256" key="3">
    <source>
        <dbReference type="ARBA" id="ARBA00022884"/>
    </source>
</evidence>
<evidence type="ECO:0000256" key="6">
    <source>
        <dbReference type="HAMAP-Rule" id="MF_01369"/>
    </source>
</evidence>
<dbReference type="InterPro" id="IPR013025">
    <property type="entry name" value="Ribosomal_uL23-like"/>
</dbReference>
<comment type="subunit">
    <text evidence="6">Part of the 50S ribosomal subunit. Contacts protein L29, and trigger factor when it is bound to the ribosome.</text>
</comment>
<dbReference type="PANTHER" id="PTHR11620">
    <property type="entry name" value="60S RIBOSOMAL PROTEIN L23A"/>
    <property type="match status" value="1"/>
</dbReference>
<dbReference type="GO" id="GO:0019843">
    <property type="term" value="F:rRNA binding"/>
    <property type="evidence" value="ECO:0007669"/>
    <property type="project" value="UniProtKB-UniRule"/>
</dbReference>
<comment type="function">
    <text evidence="6">One of the early assembly proteins it binds 23S rRNA. One of the proteins that surrounds the polypeptide exit tunnel on the outside of the ribosome. Forms the main docking site for trigger factor binding to the ribosome.</text>
</comment>
<keyword evidence="2 6" id="KW-0699">rRNA-binding</keyword>
<dbReference type="NCBIfam" id="NF004363">
    <property type="entry name" value="PRK05738.2-4"/>
    <property type="match status" value="1"/>
</dbReference>
<comment type="similarity">
    <text evidence="1 6 7">Belongs to the universal ribosomal protein uL23 family.</text>
</comment>
<proteinExistence type="inferred from homology"/>
<evidence type="ECO:0000313" key="8">
    <source>
        <dbReference type="EMBL" id="OEF97936.1"/>
    </source>
</evidence>
<keyword evidence="9" id="KW-1185">Reference proteome</keyword>
<accession>A0A1E5G4B3</accession>
<evidence type="ECO:0000256" key="5">
    <source>
        <dbReference type="ARBA" id="ARBA00023274"/>
    </source>
</evidence>
<dbReference type="GO" id="GO:0006412">
    <property type="term" value="P:translation"/>
    <property type="evidence" value="ECO:0007669"/>
    <property type="project" value="UniProtKB-UniRule"/>
</dbReference>
<dbReference type="Gene3D" id="3.30.70.330">
    <property type="match status" value="1"/>
</dbReference>
<protein>
    <recommendedName>
        <fullName evidence="6">Large ribosomal subunit protein uL23</fullName>
    </recommendedName>
</protein>
<reference evidence="8 9" key="1">
    <citation type="submission" date="2016-09" db="EMBL/GenBank/DDBJ databases">
        <title>Draft genome sequence for the type strain of Desulfuribacillus alkaliarsenatis AHT28, an obligately anaerobic, sulfidogenic bacterium isolated from Russian soda lake sediments.</title>
        <authorList>
            <person name="Abin C.A."/>
            <person name="Hollibaugh J.T."/>
        </authorList>
    </citation>
    <scope>NUCLEOTIDE SEQUENCE [LARGE SCALE GENOMIC DNA]</scope>
    <source>
        <strain evidence="8 9">AHT28</strain>
    </source>
</reference>
<keyword evidence="4 6" id="KW-0689">Ribosomal protein</keyword>
<dbReference type="GO" id="GO:0003735">
    <property type="term" value="F:structural constituent of ribosome"/>
    <property type="evidence" value="ECO:0007669"/>
    <property type="project" value="InterPro"/>
</dbReference>
<comment type="caution">
    <text evidence="8">The sequence shown here is derived from an EMBL/GenBank/DDBJ whole genome shotgun (WGS) entry which is preliminary data.</text>
</comment>
<evidence type="ECO:0000256" key="2">
    <source>
        <dbReference type="ARBA" id="ARBA00022730"/>
    </source>
</evidence>
<dbReference type="NCBIfam" id="NF004366">
    <property type="entry name" value="PRK05738.3-2"/>
    <property type="match status" value="1"/>
</dbReference>
<dbReference type="InterPro" id="IPR012678">
    <property type="entry name" value="Ribosomal_uL23/eL15/eS24_sf"/>
</dbReference>
<dbReference type="AlphaFoldDB" id="A0A1E5G4B3"/>
<evidence type="ECO:0000256" key="1">
    <source>
        <dbReference type="ARBA" id="ARBA00006700"/>
    </source>
</evidence>
<dbReference type="Pfam" id="PF00276">
    <property type="entry name" value="Ribosomal_L23"/>
    <property type="match status" value="1"/>
</dbReference>
<dbReference type="EMBL" id="MIJE01000002">
    <property type="protein sequence ID" value="OEF97936.1"/>
    <property type="molecule type" value="Genomic_DNA"/>
</dbReference>
<dbReference type="RefSeq" id="WP_069642333.1">
    <property type="nucleotide sequence ID" value="NZ_MIJE01000002.1"/>
</dbReference>
<organism evidence="8 9">
    <name type="scientific">Desulfuribacillus alkaliarsenatis</name>
    <dbReference type="NCBI Taxonomy" id="766136"/>
    <lineage>
        <taxon>Bacteria</taxon>
        <taxon>Bacillati</taxon>
        <taxon>Bacillota</taxon>
        <taxon>Desulfuribacillia</taxon>
        <taxon>Desulfuribacillales</taxon>
        <taxon>Desulfuribacillaceae</taxon>
        <taxon>Desulfuribacillus</taxon>
    </lineage>
</organism>
<evidence type="ECO:0000256" key="7">
    <source>
        <dbReference type="RuleBase" id="RU003934"/>
    </source>
</evidence>
<evidence type="ECO:0000313" key="9">
    <source>
        <dbReference type="Proteomes" id="UP000094296"/>
    </source>
</evidence>
<dbReference type="PROSITE" id="PS00050">
    <property type="entry name" value="RIBOSOMAL_L23"/>
    <property type="match status" value="1"/>
</dbReference>
<dbReference type="InterPro" id="IPR012677">
    <property type="entry name" value="Nucleotide-bd_a/b_plait_sf"/>
</dbReference>
<sequence length="96" mass="11018">MKNPRDIIKKPIITEQSSQLMEANKYTFVVDNRANKTEIKQAIETIFDVKVVNVNTQNVKGKPKRFGRYSGYTSDWKKATITLSEDSKAIEFFEGV</sequence>
<keyword evidence="5 6" id="KW-0687">Ribonucleoprotein</keyword>
<evidence type="ECO:0000256" key="4">
    <source>
        <dbReference type="ARBA" id="ARBA00022980"/>
    </source>
</evidence>
<dbReference type="OrthoDB" id="9793353at2"/>
<gene>
    <name evidence="6" type="primary">rplW</name>
    <name evidence="8" type="ORF">BHF68_12765</name>
</gene>
<dbReference type="NCBIfam" id="NF004359">
    <property type="entry name" value="PRK05738.1-3"/>
    <property type="match status" value="1"/>
</dbReference>
<dbReference type="SUPFAM" id="SSF54189">
    <property type="entry name" value="Ribosomal proteins S24e, L23 and L15e"/>
    <property type="match status" value="1"/>
</dbReference>
<name>A0A1E5G4B3_9FIRM</name>